<evidence type="ECO:0000256" key="2">
    <source>
        <dbReference type="ARBA" id="ARBA00022448"/>
    </source>
</evidence>
<dbReference type="EMBL" id="JBJDOT010000031">
    <property type="protein sequence ID" value="MFK3865836.1"/>
    <property type="molecule type" value="Genomic_DNA"/>
</dbReference>
<evidence type="ECO:0000256" key="4">
    <source>
        <dbReference type="ARBA" id="ARBA00022741"/>
    </source>
</evidence>
<feature type="transmembrane region" description="Helical" evidence="8">
    <location>
        <begin position="12"/>
        <end position="34"/>
    </location>
</feature>
<comment type="caution">
    <text evidence="11">The sequence shown here is derived from an EMBL/GenBank/DDBJ whole genome shotgun (WGS) entry which is preliminary data.</text>
</comment>
<keyword evidence="7 8" id="KW-0472">Membrane</keyword>
<dbReference type="PANTHER" id="PTHR43553:SF11">
    <property type="entry name" value="ABC TRANSPORTER ATP-BINDING_PERMEASE PROTEIN YOJI"/>
    <property type="match status" value="1"/>
</dbReference>
<keyword evidence="4" id="KW-0547">Nucleotide-binding</keyword>
<dbReference type="RefSeq" id="WP_404676148.1">
    <property type="nucleotide sequence ID" value="NZ_JBJDOT010000031.1"/>
</dbReference>
<dbReference type="Gene3D" id="1.20.1560.10">
    <property type="entry name" value="ABC transporter type 1, transmembrane domain"/>
    <property type="match status" value="1"/>
</dbReference>
<dbReference type="SUPFAM" id="SSF90123">
    <property type="entry name" value="ABC transporter transmembrane region"/>
    <property type="match status" value="1"/>
</dbReference>
<feature type="transmembrane region" description="Helical" evidence="8">
    <location>
        <begin position="267"/>
        <end position="290"/>
    </location>
</feature>
<organism evidence="11 12">
    <name type="scientific">Pseudoalteromonas rhizosphaerae</name>
    <dbReference type="NCBI Taxonomy" id="2518973"/>
    <lineage>
        <taxon>Bacteria</taxon>
        <taxon>Pseudomonadati</taxon>
        <taxon>Pseudomonadota</taxon>
        <taxon>Gammaproteobacteria</taxon>
        <taxon>Alteromonadales</taxon>
        <taxon>Pseudoalteromonadaceae</taxon>
        <taxon>Pseudoalteromonas</taxon>
    </lineage>
</organism>
<feature type="domain" description="ABC transporter" evidence="9">
    <location>
        <begin position="331"/>
        <end position="550"/>
    </location>
</feature>
<dbReference type="InterPro" id="IPR036640">
    <property type="entry name" value="ABC1_TM_sf"/>
</dbReference>
<dbReference type="InterPro" id="IPR017871">
    <property type="entry name" value="ABC_transporter-like_CS"/>
</dbReference>
<evidence type="ECO:0000256" key="3">
    <source>
        <dbReference type="ARBA" id="ARBA00022692"/>
    </source>
</evidence>
<keyword evidence="12" id="KW-1185">Reference proteome</keyword>
<evidence type="ECO:0000256" key="7">
    <source>
        <dbReference type="ARBA" id="ARBA00023136"/>
    </source>
</evidence>
<dbReference type="PROSITE" id="PS50929">
    <property type="entry name" value="ABC_TM1F"/>
    <property type="match status" value="1"/>
</dbReference>
<dbReference type="SMART" id="SM00382">
    <property type="entry name" value="AAA"/>
    <property type="match status" value="1"/>
</dbReference>
<reference evidence="11 12" key="1">
    <citation type="submission" date="2024-11" db="EMBL/GenBank/DDBJ databases">
        <title>The Natural Products Discovery Center: Release of the First 8490 Sequenced Strains for Exploring Actinobacteria Biosynthetic Diversity.</title>
        <authorList>
            <person name="Kalkreuter E."/>
            <person name="Kautsar S.A."/>
            <person name="Yang D."/>
            <person name="Bader C.D."/>
            <person name="Teijaro C.N."/>
            <person name="Fluegel L."/>
            <person name="Davis C.M."/>
            <person name="Simpson J.R."/>
            <person name="Lauterbach L."/>
            <person name="Steele A.D."/>
            <person name="Gui C."/>
            <person name="Meng S."/>
            <person name="Li G."/>
            <person name="Viehrig K."/>
            <person name="Ye F."/>
            <person name="Su P."/>
            <person name="Kiefer A.F."/>
            <person name="Nichols A."/>
            <person name="Cepeda A.J."/>
            <person name="Yan W."/>
            <person name="Fan B."/>
            <person name="Jiang Y."/>
            <person name="Adhikari A."/>
            <person name="Zheng C.-J."/>
            <person name="Schuster L."/>
            <person name="Cowan T.M."/>
            <person name="Smanski M.J."/>
            <person name="Chevrette M.G."/>
            <person name="De Carvalho L.P.S."/>
            <person name="Shen B."/>
        </authorList>
    </citation>
    <scope>NUCLEOTIDE SEQUENCE [LARGE SCALE GENOMIC DNA]</scope>
    <source>
        <strain evidence="11 12">NPDC078403</strain>
    </source>
</reference>
<dbReference type="Proteomes" id="UP001620262">
    <property type="component" value="Unassembled WGS sequence"/>
</dbReference>
<dbReference type="InterPro" id="IPR027417">
    <property type="entry name" value="P-loop_NTPase"/>
</dbReference>
<dbReference type="PROSITE" id="PS50893">
    <property type="entry name" value="ABC_TRANSPORTER_2"/>
    <property type="match status" value="1"/>
</dbReference>
<evidence type="ECO:0000313" key="12">
    <source>
        <dbReference type="Proteomes" id="UP001620262"/>
    </source>
</evidence>
<feature type="domain" description="ABC transmembrane type-1" evidence="10">
    <location>
        <begin position="13"/>
        <end position="290"/>
    </location>
</feature>
<feature type="transmembrane region" description="Helical" evidence="8">
    <location>
        <begin position="121"/>
        <end position="141"/>
    </location>
</feature>
<feature type="transmembrane region" description="Helical" evidence="8">
    <location>
        <begin position="230"/>
        <end position="255"/>
    </location>
</feature>
<dbReference type="InterPro" id="IPR003439">
    <property type="entry name" value="ABC_transporter-like_ATP-bd"/>
</dbReference>
<feature type="transmembrane region" description="Helical" evidence="8">
    <location>
        <begin position="147"/>
        <end position="171"/>
    </location>
</feature>
<keyword evidence="5" id="KW-0067">ATP-binding</keyword>
<evidence type="ECO:0000256" key="1">
    <source>
        <dbReference type="ARBA" id="ARBA00004651"/>
    </source>
</evidence>
<dbReference type="InterPro" id="IPR011527">
    <property type="entry name" value="ABC1_TM_dom"/>
</dbReference>
<accession>A0ABW8L5J5</accession>
<evidence type="ECO:0000259" key="10">
    <source>
        <dbReference type="PROSITE" id="PS50929"/>
    </source>
</evidence>
<evidence type="ECO:0000256" key="8">
    <source>
        <dbReference type="SAM" id="Phobius"/>
    </source>
</evidence>
<comment type="subcellular location">
    <subcellularLocation>
        <location evidence="1">Cell membrane</location>
        <topology evidence="1">Multi-pass membrane protein</topology>
    </subcellularLocation>
</comment>
<dbReference type="InterPro" id="IPR003593">
    <property type="entry name" value="AAA+_ATPase"/>
</dbReference>
<name>A0ABW8L5J5_9GAMM</name>
<dbReference type="SUPFAM" id="SSF52540">
    <property type="entry name" value="P-loop containing nucleoside triphosphate hydrolases"/>
    <property type="match status" value="1"/>
</dbReference>
<dbReference type="Gene3D" id="3.40.50.300">
    <property type="entry name" value="P-loop containing nucleotide triphosphate hydrolases"/>
    <property type="match status" value="1"/>
</dbReference>
<evidence type="ECO:0000259" key="9">
    <source>
        <dbReference type="PROSITE" id="PS50893"/>
    </source>
</evidence>
<protein>
    <submittedName>
        <fullName evidence="11">Cyclic peptide export ABC transporter</fullName>
    </submittedName>
</protein>
<evidence type="ECO:0000256" key="5">
    <source>
        <dbReference type="ARBA" id="ARBA00022840"/>
    </source>
</evidence>
<dbReference type="InterPro" id="IPR005898">
    <property type="entry name" value="Cyc_pep_transpt_SyrD/YojI"/>
</dbReference>
<proteinExistence type="predicted"/>
<evidence type="ECO:0000313" key="11">
    <source>
        <dbReference type="EMBL" id="MFK3865836.1"/>
    </source>
</evidence>
<sequence>MNTIKKEIYNNRVSLFVSVSTGVVSSVFVIYLMLLITSLVNSGETFTGIMFVFFGSFIALLVSTYISQWQAAKFATNLVYKLRSLLAHKFMVADYEHIEKELGSKVSASLAFDISQISNGLALLPGLSIRIITIVFGLAYLCYQSAALFVVFLVALLLSLSLSFFGSVLMFKKIFVLREHGDEIFDTFRALSDGAKELAIDEGRKQFFFANQVNPCLEEAHSKELNMHKLITLIQTWGASSLFLVIGTVVFYGIYMPNVSLEILTSFVMLSLYLMQPISFILSSITPVVTCKNSLNKLARLKIYNSDDSDATEQHELTSSIKVDESSWSTIELKDVVYKYTDNLGSGFKLGPASIKIKKGEVLILEGGNGAGKSSIIKLLLGLYKADGGGIYVDGKLIDSTNDVGYKGLFSAIFSDYYLFRHILDEQANIVPKFKLEARLKELKLSNKIEINQGEISTTALSQGQRKRLALLLIYARNKEVLVLDEWAADQDPSYRAYFYERIIPELKSMGKTIIMISHDEKYFNIADRVYKVDEGKIMSSSYELPLSKVF</sequence>
<dbReference type="Pfam" id="PF00005">
    <property type="entry name" value="ABC_tran"/>
    <property type="match status" value="1"/>
</dbReference>
<gene>
    <name evidence="11" type="ORF">ACI2JU_18465</name>
</gene>
<keyword evidence="6 8" id="KW-1133">Transmembrane helix</keyword>
<dbReference type="NCBIfam" id="TIGR01194">
    <property type="entry name" value="cyc_pep_trnsptr"/>
    <property type="match status" value="1"/>
</dbReference>
<dbReference type="PROSITE" id="PS00211">
    <property type="entry name" value="ABC_TRANSPORTER_1"/>
    <property type="match status" value="1"/>
</dbReference>
<feature type="transmembrane region" description="Helical" evidence="8">
    <location>
        <begin position="46"/>
        <end position="66"/>
    </location>
</feature>
<evidence type="ECO:0000256" key="6">
    <source>
        <dbReference type="ARBA" id="ARBA00022989"/>
    </source>
</evidence>
<keyword evidence="3 8" id="KW-0812">Transmembrane</keyword>
<dbReference type="PANTHER" id="PTHR43553">
    <property type="entry name" value="HEAVY METAL TRANSPORTER"/>
    <property type="match status" value="1"/>
</dbReference>
<dbReference type="InterPro" id="IPR050095">
    <property type="entry name" value="ECF_ABC_transporter_ATP-bd"/>
</dbReference>
<keyword evidence="2" id="KW-0813">Transport</keyword>